<evidence type="ECO:0000313" key="2">
    <source>
        <dbReference type="Proteomes" id="UP000886520"/>
    </source>
</evidence>
<sequence>MPTNFSAANVYLHQLQILTASSSIVKPICFNQHQGSINVYHDLTYTNESLEICNSFVSLEDKNWNVGKLCYDPEIRKETDGFHRLL</sequence>
<reference evidence="1" key="1">
    <citation type="submission" date="2021-01" db="EMBL/GenBank/DDBJ databases">
        <title>Adiantum capillus-veneris genome.</title>
        <authorList>
            <person name="Fang Y."/>
            <person name="Liao Q."/>
        </authorList>
    </citation>
    <scope>NUCLEOTIDE SEQUENCE</scope>
    <source>
        <strain evidence="1">H3</strain>
        <tissue evidence="1">Leaf</tissue>
    </source>
</reference>
<gene>
    <name evidence="1" type="ORF">GOP47_0003833</name>
</gene>
<dbReference type="Proteomes" id="UP000886520">
    <property type="component" value="Chromosome 4"/>
</dbReference>
<protein>
    <submittedName>
        <fullName evidence="1">Uncharacterized protein</fullName>
    </submittedName>
</protein>
<name>A0A9D4ZPT0_ADICA</name>
<organism evidence="1 2">
    <name type="scientific">Adiantum capillus-veneris</name>
    <name type="common">Maidenhair fern</name>
    <dbReference type="NCBI Taxonomy" id="13818"/>
    <lineage>
        <taxon>Eukaryota</taxon>
        <taxon>Viridiplantae</taxon>
        <taxon>Streptophyta</taxon>
        <taxon>Embryophyta</taxon>
        <taxon>Tracheophyta</taxon>
        <taxon>Polypodiopsida</taxon>
        <taxon>Polypodiidae</taxon>
        <taxon>Polypodiales</taxon>
        <taxon>Pteridineae</taxon>
        <taxon>Pteridaceae</taxon>
        <taxon>Vittarioideae</taxon>
        <taxon>Adiantum</taxon>
    </lineage>
</organism>
<evidence type="ECO:0000313" key="1">
    <source>
        <dbReference type="EMBL" id="KAI5080650.1"/>
    </source>
</evidence>
<keyword evidence="2" id="KW-1185">Reference proteome</keyword>
<dbReference type="AlphaFoldDB" id="A0A9D4ZPT0"/>
<dbReference type="EMBL" id="JABFUD020000004">
    <property type="protein sequence ID" value="KAI5080650.1"/>
    <property type="molecule type" value="Genomic_DNA"/>
</dbReference>
<proteinExistence type="predicted"/>
<comment type="caution">
    <text evidence="1">The sequence shown here is derived from an EMBL/GenBank/DDBJ whole genome shotgun (WGS) entry which is preliminary data.</text>
</comment>
<accession>A0A9D4ZPT0</accession>